<dbReference type="PANTHER" id="PTHR47406">
    <property type="entry name" value="COAGULATION FACTOR 5/8 TYPE, C-TERMINAL"/>
    <property type="match status" value="1"/>
</dbReference>
<protein>
    <submittedName>
        <fullName evidence="1">DUF4838 domain-containing protein</fullName>
    </submittedName>
</protein>
<dbReference type="EMBL" id="BAAAZI010000011">
    <property type="protein sequence ID" value="GAA4143712.1"/>
    <property type="molecule type" value="Genomic_DNA"/>
</dbReference>
<dbReference type="Pfam" id="PF16126">
    <property type="entry name" value="DUF4838"/>
    <property type="match status" value="1"/>
</dbReference>
<accession>A0ABP7YYW4</accession>
<evidence type="ECO:0000313" key="2">
    <source>
        <dbReference type="Proteomes" id="UP001500101"/>
    </source>
</evidence>
<reference evidence="2" key="1">
    <citation type="journal article" date="2019" name="Int. J. Syst. Evol. Microbiol.">
        <title>The Global Catalogue of Microorganisms (GCM) 10K type strain sequencing project: providing services to taxonomists for standard genome sequencing and annotation.</title>
        <authorList>
            <consortium name="The Broad Institute Genomics Platform"/>
            <consortium name="The Broad Institute Genome Sequencing Center for Infectious Disease"/>
            <person name="Wu L."/>
            <person name="Ma J."/>
        </authorList>
    </citation>
    <scope>NUCLEOTIDE SEQUENCE [LARGE SCALE GENOMIC DNA]</scope>
    <source>
        <strain evidence="2">JCM 16704</strain>
    </source>
</reference>
<dbReference type="Proteomes" id="UP001500101">
    <property type="component" value="Unassembled WGS sequence"/>
</dbReference>
<comment type="caution">
    <text evidence="1">The sequence shown here is derived from an EMBL/GenBank/DDBJ whole genome shotgun (WGS) entry which is preliminary data.</text>
</comment>
<organism evidence="1 2">
    <name type="scientific">Sphingobacterium kyonggiense</name>
    <dbReference type="NCBI Taxonomy" id="714075"/>
    <lineage>
        <taxon>Bacteria</taxon>
        <taxon>Pseudomonadati</taxon>
        <taxon>Bacteroidota</taxon>
        <taxon>Sphingobacteriia</taxon>
        <taxon>Sphingobacteriales</taxon>
        <taxon>Sphingobacteriaceae</taxon>
        <taxon>Sphingobacterium</taxon>
    </lineage>
</organism>
<name>A0ABP7YYW4_9SPHI</name>
<sequence length="678" mass="78043">MVEDKRANAAANIFKELFKKTTGTELEILNQVRDFSGQPGINLILTDDKKDHFHIEGADEKLLIKGSYPEDLEQGIYYFFEHIVPADSTKHNQGVGKKLEEIFLPKKLLIKGEEVQDFHYREPYFPINSSKDFQQKYNTNSLENAWGLWGHNIGKFISLREDMYALVDGKRNPEQLDFSSSSLETALTFQINKSMTEDPNRRRFMIMPNDNALVCNCDACLKAGNTKTNSSPAVLKLINKLALVFPEAIFFTSDYLSSSTPIAQKMPINTGVMISTMDFPKGIVLKGSKYEAGIKDRFKKWSEITNHIYIWDYAINFDNYMDAHPTLLIQQQNLRFYKELGVTGVFMQGNEDGYSAFENLKASIYAQLMENLDLDIPLAINKYLQHFSAEHGKFVADYYLQINERALQNKNPLDIYGGVRQALKKYLKQDELQKFYKDISLAGKDIDPSFRDELFKLKISVLFQLLELARTNGLADNGYGIYDFNLQQGRINEDLKSQFSVLKKLIELIDLEVYNESNAKFANYFKNWEELIFNKPYNNLLYGQGLTIKSKLDEEYDDPKLLTDGAIGFEDYYNNWMICTQDNLSIQFPINNKISGKRTLEITFLIDRRHRLDLPQGIQVQYDGKSPVIKHEFSATLEKLKRVTYKFPLNIATEDKILSITILKQPLAGFACDEIILN</sequence>
<gene>
    <name evidence="1" type="ORF">GCM10022216_25870</name>
</gene>
<dbReference type="PANTHER" id="PTHR47406:SF2">
    <property type="entry name" value="ALPHA GLUCURONIDASE N-TERMINAL DOMAIN-CONTAINING PROTEIN"/>
    <property type="match status" value="1"/>
</dbReference>
<proteinExistence type="predicted"/>
<keyword evidence="2" id="KW-1185">Reference proteome</keyword>
<dbReference type="InterPro" id="IPR032287">
    <property type="entry name" value="DUF4838"/>
</dbReference>
<evidence type="ECO:0000313" key="1">
    <source>
        <dbReference type="EMBL" id="GAA4143712.1"/>
    </source>
</evidence>